<dbReference type="GO" id="GO:0070916">
    <property type="term" value="C:inositol phosphoceramide synthase complex"/>
    <property type="evidence" value="ECO:0007669"/>
    <property type="project" value="TreeGrafter"/>
</dbReference>
<dbReference type="InterPro" id="IPR013862">
    <property type="entry name" value="Kei1"/>
</dbReference>
<feature type="transmembrane region" description="Helical" evidence="2">
    <location>
        <begin position="60"/>
        <end position="80"/>
    </location>
</feature>
<evidence type="ECO:0000313" key="4">
    <source>
        <dbReference type="Proteomes" id="UP000275385"/>
    </source>
</evidence>
<dbReference type="GO" id="GO:0070917">
    <property type="term" value="F:inositol phosphoceramide synthase regulator activity"/>
    <property type="evidence" value="ECO:0007669"/>
    <property type="project" value="InterPro"/>
</dbReference>
<dbReference type="GO" id="GO:0006673">
    <property type="term" value="P:inositol phosphoceramide metabolic process"/>
    <property type="evidence" value="ECO:0007669"/>
    <property type="project" value="InterPro"/>
</dbReference>
<dbReference type="Pfam" id="PF08552">
    <property type="entry name" value="Kei1"/>
    <property type="match status" value="1"/>
</dbReference>
<evidence type="ECO:0000313" key="3">
    <source>
        <dbReference type="EMBL" id="RKU46866.1"/>
    </source>
</evidence>
<dbReference type="PANTHER" id="PTHR28077">
    <property type="entry name" value="INOSITOL PHOSPHORYLCERAMIDE SYNTHASE REGULATORY SUBUNIT KEI1"/>
    <property type="match status" value="1"/>
</dbReference>
<name>A0A420YG73_9PEZI</name>
<feature type="region of interest" description="Disordered" evidence="1">
    <location>
        <begin position="125"/>
        <end position="144"/>
    </location>
</feature>
<proteinExistence type="predicted"/>
<evidence type="ECO:0000256" key="1">
    <source>
        <dbReference type="SAM" id="MobiDB-lite"/>
    </source>
</evidence>
<gene>
    <name evidence="3" type="ORF">DL546_008945</name>
</gene>
<comment type="caution">
    <text evidence="3">The sequence shown here is derived from an EMBL/GenBank/DDBJ whole genome shotgun (WGS) entry which is preliminary data.</text>
</comment>
<feature type="region of interest" description="Disordered" evidence="1">
    <location>
        <begin position="193"/>
        <end position="212"/>
    </location>
</feature>
<dbReference type="EMBL" id="QVQW01000012">
    <property type="protein sequence ID" value="RKU46866.1"/>
    <property type="molecule type" value="Genomic_DNA"/>
</dbReference>
<evidence type="ECO:0008006" key="5">
    <source>
        <dbReference type="Google" id="ProtNLM"/>
    </source>
</evidence>
<feature type="transmembrane region" description="Helical" evidence="2">
    <location>
        <begin position="92"/>
        <end position="114"/>
    </location>
</feature>
<feature type="region of interest" description="Disordered" evidence="1">
    <location>
        <begin position="238"/>
        <end position="257"/>
    </location>
</feature>
<protein>
    <recommendedName>
        <fullName evidence="5">Inositol phoshorylceramide synthase regulatory subunit kei1</fullName>
    </recommendedName>
</protein>
<dbReference type="AlphaFoldDB" id="A0A420YG73"/>
<evidence type="ECO:0000256" key="2">
    <source>
        <dbReference type="SAM" id="Phobius"/>
    </source>
</evidence>
<sequence length="257" mass="27812">MALSSWSSWLRVPRPKTFLGLISLQTGSELIALSLIINKATGAYGLLAILTGYALSPLQFTMYLSSVAVLTSVAILLPHIRRHTPFHNLAFAWLYILDTFTNAAYTAAFAVTWYQAAFHDPEGNAGKDAGPTEGVPDGSNLDPAQKAAGKAVHEGAVSLCLIVFFTVVRVYFALVVAAFARSVLLVKGEGEEGWETKSGDEGNPFAPGRAGGQGWKGWAGRKMVSVGRAYWLGRKEDEEWTKESGRKYGRGRNRAVS</sequence>
<keyword evidence="2" id="KW-1133">Transmembrane helix</keyword>
<organism evidence="3 4">
    <name type="scientific">Coniochaeta pulveracea</name>
    <dbReference type="NCBI Taxonomy" id="177199"/>
    <lineage>
        <taxon>Eukaryota</taxon>
        <taxon>Fungi</taxon>
        <taxon>Dikarya</taxon>
        <taxon>Ascomycota</taxon>
        <taxon>Pezizomycotina</taxon>
        <taxon>Sordariomycetes</taxon>
        <taxon>Sordariomycetidae</taxon>
        <taxon>Coniochaetales</taxon>
        <taxon>Coniochaetaceae</taxon>
        <taxon>Coniochaeta</taxon>
    </lineage>
</organism>
<dbReference type="OrthoDB" id="9989112at2759"/>
<keyword evidence="2" id="KW-0472">Membrane</keyword>
<dbReference type="Proteomes" id="UP000275385">
    <property type="component" value="Unassembled WGS sequence"/>
</dbReference>
<dbReference type="STRING" id="177199.A0A420YG73"/>
<keyword evidence="2" id="KW-0812">Transmembrane</keyword>
<accession>A0A420YG73</accession>
<dbReference type="GO" id="GO:0000139">
    <property type="term" value="C:Golgi membrane"/>
    <property type="evidence" value="ECO:0007669"/>
    <property type="project" value="TreeGrafter"/>
</dbReference>
<feature type="compositionally biased region" description="Basic residues" evidence="1">
    <location>
        <begin position="247"/>
        <end position="257"/>
    </location>
</feature>
<feature type="transmembrane region" description="Helical" evidence="2">
    <location>
        <begin position="156"/>
        <end position="180"/>
    </location>
</feature>
<dbReference type="PANTHER" id="PTHR28077:SF1">
    <property type="entry name" value="INOSITOL PHOSPHORYLCERAMIDE SYNTHASE REGULATORY SUBUNIT KEI1"/>
    <property type="match status" value="1"/>
</dbReference>
<reference evidence="3 4" key="1">
    <citation type="submission" date="2018-08" db="EMBL/GenBank/DDBJ databases">
        <title>Draft genome of the lignicolous fungus Coniochaeta pulveracea.</title>
        <authorList>
            <person name="Borstlap C.J."/>
            <person name="De Witt R.N."/>
            <person name="Botha A."/>
            <person name="Volschenk H."/>
        </authorList>
    </citation>
    <scope>NUCLEOTIDE SEQUENCE [LARGE SCALE GENOMIC DNA]</scope>
    <source>
        <strain evidence="3 4">CAB683</strain>
    </source>
</reference>
<keyword evidence="4" id="KW-1185">Reference proteome</keyword>